<protein>
    <submittedName>
        <fullName evidence="1">Uncharacterized protein</fullName>
    </submittedName>
</protein>
<sequence length="54" mass="6162">MLITLASSFTVYVNVNVVADGMRVELRYCCDEKVLFNKLKSENCAVEQENEETD</sequence>
<organism evidence="1 2">
    <name type="scientific">Trichonephila clavata</name>
    <name type="common">Joro spider</name>
    <name type="synonym">Nephila clavata</name>
    <dbReference type="NCBI Taxonomy" id="2740835"/>
    <lineage>
        <taxon>Eukaryota</taxon>
        <taxon>Metazoa</taxon>
        <taxon>Ecdysozoa</taxon>
        <taxon>Arthropoda</taxon>
        <taxon>Chelicerata</taxon>
        <taxon>Arachnida</taxon>
        <taxon>Araneae</taxon>
        <taxon>Araneomorphae</taxon>
        <taxon>Entelegynae</taxon>
        <taxon>Araneoidea</taxon>
        <taxon>Nephilidae</taxon>
        <taxon>Trichonephila</taxon>
    </lineage>
</organism>
<dbReference type="Proteomes" id="UP000887116">
    <property type="component" value="Unassembled WGS sequence"/>
</dbReference>
<feature type="non-terminal residue" evidence="1">
    <location>
        <position position="54"/>
    </location>
</feature>
<keyword evidence="2" id="KW-1185">Reference proteome</keyword>
<proteinExistence type="predicted"/>
<name>A0A8X6GMM5_TRICU</name>
<gene>
    <name evidence="1" type="ORF">TNCT_613141</name>
</gene>
<reference evidence="1" key="1">
    <citation type="submission" date="2020-07" db="EMBL/GenBank/DDBJ databases">
        <title>Multicomponent nature underlies the extraordinary mechanical properties of spider dragline silk.</title>
        <authorList>
            <person name="Kono N."/>
            <person name="Nakamura H."/>
            <person name="Mori M."/>
            <person name="Yoshida Y."/>
            <person name="Ohtoshi R."/>
            <person name="Malay A.D."/>
            <person name="Moran D.A.P."/>
            <person name="Tomita M."/>
            <person name="Numata K."/>
            <person name="Arakawa K."/>
        </authorList>
    </citation>
    <scope>NUCLEOTIDE SEQUENCE</scope>
</reference>
<accession>A0A8X6GMM5</accession>
<comment type="caution">
    <text evidence="1">The sequence shown here is derived from an EMBL/GenBank/DDBJ whole genome shotgun (WGS) entry which is preliminary data.</text>
</comment>
<evidence type="ECO:0000313" key="2">
    <source>
        <dbReference type="Proteomes" id="UP000887116"/>
    </source>
</evidence>
<dbReference type="AlphaFoldDB" id="A0A8X6GMM5"/>
<evidence type="ECO:0000313" key="1">
    <source>
        <dbReference type="EMBL" id="GFR07273.1"/>
    </source>
</evidence>
<dbReference type="EMBL" id="BMAO01006252">
    <property type="protein sequence ID" value="GFR07273.1"/>
    <property type="molecule type" value="Genomic_DNA"/>
</dbReference>